<keyword evidence="6 10" id="KW-0548">Nucleotidyltransferase</keyword>
<dbReference type="InterPro" id="IPR036161">
    <property type="entry name" value="RPB6/omega-like_sf"/>
</dbReference>
<evidence type="ECO:0000313" key="11">
    <source>
        <dbReference type="EMBL" id="ANE41738.1"/>
    </source>
</evidence>
<dbReference type="PATRIC" id="fig|93466.3.peg.1494"/>
<comment type="subunit">
    <text evidence="10">The RNAP catalytic core consists of 2 alpha, 1 beta, 1 beta' and 1 omega subunit. When a sigma factor is associated with the core the holoenzyme is formed, which can initiate transcription.</text>
</comment>
<dbReference type="SUPFAM" id="SSF63562">
    <property type="entry name" value="RPB6/omega subunit-like"/>
    <property type="match status" value="1"/>
</dbReference>
<comment type="similarity">
    <text evidence="1 10">Belongs to the RNA polymerase subunit omega family.</text>
</comment>
<dbReference type="Pfam" id="PF01192">
    <property type="entry name" value="RNA_pol_Rpb6"/>
    <property type="match status" value="1"/>
</dbReference>
<dbReference type="GO" id="GO:0003899">
    <property type="term" value="F:DNA-directed RNA polymerase activity"/>
    <property type="evidence" value="ECO:0007669"/>
    <property type="project" value="UniProtKB-UniRule"/>
</dbReference>
<evidence type="ECO:0000256" key="8">
    <source>
        <dbReference type="ARBA" id="ARBA00029924"/>
    </source>
</evidence>
<dbReference type="GO" id="GO:0000428">
    <property type="term" value="C:DNA-directed RNA polymerase complex"/>
    <property type="evidence" value="ECO:0007669"/>
    <property type="project" value="UniProtKB-KW"/>
</dbReference>
<evidence type="ECO:0000256" key="1">
    <source>
        <dbReference type="ARBA" id="ARBA00006711"/>
    </source>
</evidence>
<comment type="catalytic activity">
    <reaction evidence="9 10">
        <text>RNA(n) + a ribonucleoside 5'-triphosphate = RNA(n+1) + diphosphate</text>
        <dbReference type="Rhea" id="RHEA:21248"/>
        <dbReference type="Rhea" id="RHEA-COMP:14527"/>
        <dbReference type="Rhea" id="RHEA-COMP:17342"/>
        <dbReference type="ChEBI" id="CHEBI:33019"/>
        <dbReference type="ChEBI" id="CHEBI:61557"/>
        <dbReference type="ChEBI" id="CHEBI:140395"/>
        <dbReference type="EC" id="2.7.7.6"/>
    </reaction>
</comment>
<evidence type="ECO:0000313" key="12">
    <source>
        <dbReference type="Proteomes" id="UP000077096"/>
    </source>
</evidence>
<evidence type="ECO:0000256" key="9">
    <source>
        <dbReference type="ARBA" id="ARBA00048552"/>
    </source>
</evidence>
<dbReference type="EMBL" id="CP011393">
    <property type="protein sequence ID" value="ANE41738.1"/>
    <property type="molecule type" value="Genomic_DNA"/>
</dbReference>
<evidence type="ECO:0000256" key="5">
    <source>
        <dbReference type="ARBA" id="ARBA00022679"/>
    </source>
</evidence>
<keyword evidence="4 10" id="KW-0240">DNA-directed RNA polymerase</keyword>
<evidence type="ECO:0000256" key="7">
    <source>
        <dbReference type="ARBA" id="ARBA00023163"/>
    </source>
</evidence>
<dbReference type="Proteomes" id="UP000077096">
    <property type="component" value="Chromosome"/>
</dbReference>
<keyword evidence="5 10" id="KW-0808">Transferase</keyword>
<dbReference type="HAMAP" id="MF_00366">
    <property type="entry name" value="RNApol_bact_RpoZ"/>
    <property type="match status" value="1"/>
</dbReference>
<dbReference type="GO" id="GO:0003677">
    <property type="term" value="F:DNA binding"/>
    <property type="evidence" value="ECO:0007669"/>
    <property type="project" value="UniProtKB-UniRule"/>
</dbReference>
<dbReference type="SMART" id="SM01409">
    <property type="entry name" value="RNA_pol_Rpb6"/>
    <property type="match status" value="1"/>
</dbReference>
<dbReference type="OrthoDB" id="48414at2"/>
<evidence type="ECO:0000256" key="10">
    <source>
        <dbReference type="HAMAP-Rule" id="MF_00366"/>
    </source>
</evidence>
<dbReference type="EC" id="2.7.7.6" evidence="2 10"/>
<gene>
    <name evidence="10" type="primary">rpoZ</name>
    <name evidence="11" type="ORF">JM64_07050</name>
</gene>
<protein>
    <recommendedName>
        <fullName evidence="3 10">DNA-directed RNA polymerase subunit omega</fullName>
        <shortName evidence="10">RNAP omega subunit</shortName>
        <ecNumber evidence="2 10">2.7.7.6</ecNumber>
    </recommendedName>
    <alternativeName>
        <fullName evidence="10">RNA polymerase omega subunit</fullName>
    </alternativeName>
    <alternativeName>
        <fullName evidence="8 10">Transcriptase subunit omega</fullName>
    </alternativeName>
</protein>
<dbReference type="KEGG" id="fng:JM64_07050"/>
<reference evidence="11 12" key="1">
    <citation type="submission" date="2014-08" db="EMBL/GenBank/DDBJ databases">
        <title>Fervidobacterium pennivorans DYC genome.</title>
        <authorList>
            <person name="Wushke S."/>
        </authorList>
    </citation>
    <scope>NUCLEOTIDE SEQUENCE [LARGE SCALE GENOMIC DNA]</scope>
    <source>
        <strain evidence="11 12">DYC</strain>
    </source>
</reference>
<dbReference type="InterPro" id="IPR003716">
    <property type="entry name" value="DNA-dir_RNA_pol_omega"/>
</dbReference>
<dbReference type="InterPro" id="IPR006110">
    <property type="entry name" value="Pol_omega/Rpo6/RPB6"/>
</dbReference>
<sequence length="76" mass="8827">MSRLVIQYDKLLEKIPYKYAIPIVVAKRAEAINDFAKPFVTTPDNYSVSIAFKELQEGYIRIKNEDILRILLPDVK</sequence>
<keyword evidence="7 10" id="KW-0804">Transcription</keyword>
<evidence type="ECO:0000256" key="2">
    <source>
        <dbReference type="ARBA" id="ARBA00012418"/>
    </source>
</evidence>
<organism evidence="11 12">
    <name type="scientific">Fervidobacterium pennivorans</name>
    <dbReference type="NCBI Taxonomy" id="93466"/>
    <lineage>
        <taxon>Bacteria</taxon>
        <taxon>Thermotogati</taxon>
        <taxon>Thermotogota</taxon>
        <taxon>Thermotogae</taxon>
        <taxon>Thermotogales</taxon>
        <taxon>Fervidobacteriaceae</taxon>
        <taxon>Fervidobacterium</taxon>
    </lineage>
</organism>
<dbReference type="Gene3D" id="3.90.940.10">
    <property type="match status" value="1"/>
</dbReference>
<evidence type="ECO:0000256" key="4">
    <source>
        <dbReference type="ARBA" id="ARBA00022478"/>
    </source>
</evidence>
<proteinExistence type="inferred from homology"/>
<accession>A0A172T3Z1</accession>
<name>A0A172T3Z1_FERPE</name>
<dbReference type="GO" id="GO:0006351">
    <property type="term" value="P:DNA-templated transcription"/>
    <property type="evidence" value="ECO:0007669"/>
    <property type="project" value="UniProtKB-UniRule"/>
</dbReference>
<evidence type="ECO:0000256" key="3">
    <source>
        <dbReference type="ARBA" id="ARBA00013725"/>
    </source>
</evidence>
<dbReference type="AlphaFoldDB" id="A0A172T3Z1"/>
<comment type="function">
    <text evidence="10">Promotes RNA polymerase assembly. Latches the N- and C-terminal regions of the beta' subunit thereby facilitating its interaction with the beta and alpha subunits.</text>
</comment>
<evidence type="ECO:0000256" key="6">
    <source>
        <dbReference type="ARBA" id="ARBA00022695"/>
    </source>
</evidence>